<dbReference type="InterPro" id="IPR043128">
    <property type="entry name" value="Rev_trsase/Diguanyl_cyclase"/>
</dbReference>
<reference evidence="12" key="2">
    <citation type="journal article" date="2023" name="Science">
        <title>Genomic signatures of disease resistance in endangered staghorn corals.</title>
        <authorList>
            <person name="Vollmer S.V."/>
            <person name="Selwyn J.D."/>
            <person name="Despard B.A."/>
            <person name="Roesel C.L."/>
        </authorList>
    </citation>
    <scope>NUCLEOTIDE SEQUENCE</scope>
    <source>
        <strain evidence="12">K2</strain>
    </source>
</reference>
<dbReference type="EMBL" id="JARQWQ010000023">
    <property type="protein sequence ID" value="KAK2564044.1"/>
    <property type="molecule type" value="Genomic_DNA"/>
</dbReference>
<proteinExistence type="predicted"/>
<dbReference type="GO" id="GO:0003676">
    <property type="term" value="F:nucleic acid binding"/>
    <property type="evidence" value="ECO:0007669"/>
    <property type="project" value="InterPro"/>
</dbReference>
<feature type="compositionally biased region" description="Basic and acidic residues" evidence="9">
    <location>
        <begin position="1233"/>
        <end position="1246"/>
    </location>
</feature>
<feature type="compositionally biased region" description="Polar residues" evidence="9">
    <location>
        <begin position="279"/>
        <end position="289"/>
    </location>
</feature>
<dbReference type="GO" id="GO:0004519">
    <property type="term" value="F:endonuclease activity"/>
    <property type="evidence" value="ECO:0007669"/>
    <property type="project" value="UniProtKB-KW"/>
</dbReference>
<keyword evidence="2" id="KW-0808">Transferase</keyword>
<comment type="caution">
    <text evidence="12">The sequence shown here is derived from an EMBL/GenBank/DDBJ whole genome shotgun (WGS) entry which is preliminary data.</text>
</comment>
<dbReference type="InterPro" id="IPR000477">
    <property type="entry name" value="RT_dom"/>
</dbReference>
<feature type="domain" description="Integrase catalytic" evidence="11">
    <location>
        <begin position="957"/>
        <end position="1063"/>
    </location>
</feature>
<evidence type="ECO:0000259" key="10">
    <source>
        <dbReference type="PROSITE" id="PS50158"/>
    </source>
</evidence>
<feature type="region of interest" description="Disordered" evidence="9">
    <location>
        <begin position="1200"/>
        <end position="1246"/>
    </location>
</feature>
<protein>
    <recommendedName>
        <fullName evidence="1">RNA-directed DNA polymerase</fullName>
        <ecNumber evidence="1">2.7.7.49</ecNumber>
    </recommendedName>
</protein>
<dbReference type="Gene3D" id="4.10.60.10">
    <property type="entry name" value="Zinc finger, CCHC-type"/>
    <property type="match status" value="1"/>
</dbReference>
<dbReference type="Gene3D" id="3.10.10.10">
    <property type="entry name" value="HIV Type 1 Reverse Transcriptase, subunit A, domain 1"/>
    <property type="match status" value="1"/>
</dbReference>
<keyword evidence="6" id="KW-0378">Hydrolase</keyword>
<dbReference type="AlphaFoldDB" id="A0AAD9QMG7"/>
<dbReference type="Gene3D" id="2.40.70.10">
    <property type="entry name" value="Acid Proteases"/>
    <property type="match status" value="1"/>
</dbReference>
<dbReference type="EC" id="2.7.7.49" evidence="1"/>
<keyword evidence="8" id="KW-0862">Zinc</keyword>
<dbReference type="InterPro" id="IPR012337">
    <property type="entry name" value="RNaseH-like_sf"/>
</dbReference>
<keyword evidence="8" id="KW-0479">Metal-binding</keyword>
<dbReference type="CDD" id="cd09274">
    <property type="entry name" value="RNase_HI_RT_Ty3"/>
    <property type="match status" value="1"/>
</dbReference>
<dbReference type="CDD" id="cd01647">
    <property type="entry name" value="RT_LTR"/>
    <property type="match status" value="1"/>
</dbReference>
<dbReference type="InterPro" id="IPR001584">
    <property type="entry name" value="Integrase_cat-core"/>
</dbReference>
<dbReference type="Pfam" id="PF00078">
    <property type="entry name" value="RVT_1"/>
    <property type="match status" value="1"/>
</dbReference>
<dbReference type="InterPro" id="IPR041373">
    <property type="entry name" value="RT_RNaseH"/>
</dbReference>
<dbReference type="FunFam" id="3.30.70.270:FF:000026">
    <property type="entry name" value="Transposon Ty3-G Gag-Pol polyprotein"/>
    <property type="match status" value="1"/>
</dbReference>
<sequence>MAVTLSGLPCISPFDCIGEPATLAQRWDKWKAEFELYVAASGVEDKLQKRALLLHLAGPGVRELFKTYPDEVKGDAKEFDKAMTCLSNHFEVKKNVPLARQKLLASKPNPGETINNFVTRLKRLAEHCNYGEEEDNQVRDIVIFHVTNKELKSKFYREENLSLSKLLEIVSTYHNKDAMILVSEDTVNRTWEDRGKSDKGTNRKQPWQGKCWRCAKPGHMAKDCEVSRKHTCGKCGNRGHMEVCCRTKQDKQGKGRGDSIRRGKFRRKRDGVRKIGEQPEQSYEEGSSASEDNGYYVFIASDGESNTLPLMIENELVDVIIDSGATCNLVSEQVFDKVSQGKLELLKTDRKVYAYASQEPLKLSGKCMLNICVPHTQTLFKTEFFVMPGYADTLLGRSSSEELGVLKVGVSVNACESRNSTDKKAALKAKYPKVFTGLGKLKNFQLKLHVDESVTPIAQAMRRIPFSRKQKVIDKLEELEALDVIEKVNGPTSWINPLVAVEKSNGDVRICLDMRQANRAILREKHPVPTIEETLQEMSGAKVFSKLDLNMAFHQIELAPESRDITTFAGPNGLYRYKRLLFGVNMATEKFQHIIWQILKDCPGTHNIHDDIRVVGTLEEEHDERLNEVMTKLEESGLTLNYDKCQIGVSSMEYLGNILTDKGLQVSDDKVKAIVQAPRPKDQSELQSFLGLVQYCARFIPSFAIIASPLWDLTKAHAKWKWGTAEENAFQAVKRQLTQAPVMAFFKQGAETRITTYASPKQEDGQYRPVHYASRKLTPPESRYSQFEREALAVKWSCEKFFLYIHGNDFEICTDHKPLITVLGPHSKPPSARIERWMLYMQQFKYSIRHIPGRENAADALSRLPVESSPDTAIKQTEEYARTIVADAIPAALAPRQVERESERDPTLHLVRHAITSGDWSKLQGTTYKAVRDELWIMGQLVIRGNKVVMPEKLWNQTIQLAHEGHQGMPETLRSDNGPPFASREFEGFLEYLAIDHKKGIPYWPQSDGEVERFNKTLMKIIRVAQLQGKDWKGGVQDFLFQYCSTPHTVTLLSPAELLMGRKLRDKLPQVQPPRDQATEAELQVLLRERYAQRKLREKEYADSKRHATTSDITEGDLILLRQNRENKLSPTFEPEPYRVVEKNGNAVVIENSAGQSKMRNAGHMKKFVDPGSETGAREIELPATSATTDTPREVVISGQDPAGGIQQKTHTQSVPLPLSPAQEGVKSRPVRKRETPKWMKDFVCQ</sequence>
<name>A0AAD9QMG7_ACRCE</name>
<evidence type="ECO:0000256" key="6">
    <source>
        <dbReference type="ARBA" id="ARBA00022801"/>
    </source>
</evidence>
<dbReference type="SUPFAM" id="SSF56672">
    <property type="entry name" value="DNA/RNA polymerases"/>
    <property type="match status" value="1"/>
</dbReference>
<dbReference type="InterPro" id="IPR001878">
    <property type="entry name" value="Znf_CCHC"/>
</dbReference>
<feature type="compositionally biased region" description="Basic residues" evidence="9">
    <location>
        <begin position="262"/>
        <end position="271"/>
    </location>
</feature>
<evidence type="ECO:0000256" key="4">
    <source>
        <dbReference type="ARBA" id="ARBA00022722"/>
    </source>
</evidence>
<dbReference type="InterPro" id="IPR043502">
    <property type="entry name" value="DNA/RNA_pol_sf"/>
</dbReference>
<keyword evidence="4" id="KW-0540">Nuclease</keyword>
<evidence type="ECO:0000256" key="1">
    <source>
        <dbReference type="ARBA" id="ARBA00012493"/>
    </source>
</evidence>
<dbReference type="SUPFAM" id="SSF57756">
    <property type="entry name" value="Retrovirus zinc finger-like domains"/>
    <property type="match status" value="1"/>
</dbReference>
<dbReference type="PROSITE" id="PS50158">
    <property type="entry name" value="ZF_CCHC"/>
    <property type="match status" value="1"/>
</dbReference>
<dbReference type="CDD" id="cd00303">
    <property type="entry name" value="retropepsin_like"/>
    <property type="match status" value="1"/>
</dbReference>
<dbReference type="Gene3D" id="3.30.70.270">
    <property type="match status" value="2"/>
</dbReference>
<evidence type="ECO:0000256" key="7">
    <source>
        <dbReference type="ARBA" id="ARBA00022918"/>
    </source>
</evidence>
<dbReference type="SMART" id="SM00343">
    <property type="entry name" value="ZnF_C2HC"/>
    <property type="match status" value="2"/>
</dbReference>
<evidence type="ECO:0000313" key="12">
    <source>
        <dbReference type="EMBL" id="KAK2564044.1"/>
    </source>
</evidence>
<dbReference type="GO" id="GO:0016787">
    <property type="term" value="F:hydrolase activity"/>
    <property type="evidence" value="ECO:0007669"/>
    <property type="project" value="UniProtKB-KW"/>
</dbReference>
<accession>A0AAD9QMG7</accession>
<gene>
    <name evidence="12" type="ORF">P5673_012262</name>
</gene>
<keyword evidence="5" id="KW-0255">Endonuclease</keyword>
<keyword evidence="7" id="KW-0695">RNA-directed DNA polymerase</keyword>
<dbReference type="InterPro" id="IPR036397">
    <property type="entry name" value="RNaseH_sf"/>
</dbReference>
<evidence type="ECO:0000256" key="3">
    <source>
        <dbReference type="ARBA" id="ARBA00022695"/>
    </source>
</evidence>
<organism evidence="12 13">
    <name type="scientific">Acropora cervicornis</name>
    <name type="common">Staghorn coral</name>
    <dbReference type="NCBI Taxonomy" id="6130"/>
    <lineage>
        <taxon>Eukaryota</taxon>
        <taxon>Metazoa</taxon>
        <taxon>Cnidaria</taxon>
        <taxon>Anthozoa</taxon>
        <taxon>Hexacorallia</taxon>
        <taxon>Scleractinia</taxon>
        <taxon>Astrocoeniina</taxon>
        <taxon>Acroporidae</taxon>
        <taxon>Acropora</taxon>
    </lineage>
</organism>
<feature type="domain" description="CCHC-type" evidence="10">
    <location>
        <begin position="210"/>
        <end position="224"/>
    </location>
</feature>
<dbReference type="PANTHER" id="PTHR37984">
    <property type="entry name" value="PROTEIN CBG26694"/>
    <property type="match status" value="1"/>
</dbReference>
<dbReference type="PROSITE" id="PS50994">
    <property type="entry name" value="INTEGRASE"/>
    <property type="match status" value="1"/>
</dbReference>
<evidence type="ECO:0000313" key="13">
    <source>
        <dbReference type="Proteomes" id="UP001249851"/>
    </source>
</evidence>
<reference evidence="12" key="1">
    <citation type="journal article" date="2023" name="G3 (Bethesda)">
        <title>Whole genome assembly and annotation of the endangered Caribbean coral Acropora cervicornis.</title>
        <authorList>
            <person name="Selwyn J.D."/>
            <person name="Vollmer S.V."/>
        </authorList>
    </citation>
    <scope>NUCLEOTIDE SEQUENCE</scope>
    <source>
        <strain evidence="12">K2</strain>
    </source>
</reference>
<feature type="region of interest" description="Disordered" evidence="9">
    <location>
        <begin position="250"/>
        <end position="289"/>
    </location>
</feature>
<keyword evidence="8" id="KW-0863">Zinc-finger</keyword>
<dbReference type="Proteomes" id="UP001249851">
    <property type="component" value="Unassembled WGS sequence"/>
</dbReference>
<dbReference type="SUPFAM" id="SSF53098">
    <property type="entry name" value="Ribonuclease H-like"/>
    <property type="match status" value="1"/>
</dbReference>
<evidence type="ECO:0000259" key="11">
    <source>
        <dbReference type="PROSITE" id="PS50994"/>
    </source>
</evidence>
<feature type="compositionally biased region" description="Basic and acidic residues" evidence="9">
    <location>
        <begin position="250"/>
        <end position="261"/>
    </location>
</feature>
<dbReference type="Pfam" id="PF17917">
    <property type="entry name" value="RT_RNaseH"/>
    <property type="match status" value="1"/>
</dbReference>
<keyword evidence="13" id="KW-1185">Reference proteome</keyword>
<evidence type="ECO:0000256" key="8">
    <source>
        <dbReference type="PROSITE-ProRule" id="PRU00047"/>
    </source>
</evidence>
<dbReference type="GO" id="GO:0008270">
    <property type="term" value="F:zinc ion binding"/>
    <property type="evidence" value="ECO:0007669"/>
    <property type="project" value="UniProtKB-KW"/>
</dbReference>
<dbReference type="InterPro" id="IPR036875">
    <property type="entry name" value="Znf_CCHC_sf"/>
</dbReference>
<dbReference type="InterPro" id="IPR021109">
    <property type="entry name" value="Peptidase_aspartic_dom_sf"/>
</dbReference>
<evidence type="ECO:0000256" key="2">
    <source>
        <dbReference type="ARBA" id="ARBA00022679"/>
    </source>
</evidence>
<evidence type="ECO:0000256" key="9">
    <source>
        <dbReference type="SAM" id="MobiDB-lite"/>
    </source>
</evidence>
<keyword evidence="3" id="KW-0548">Nucleotidyltransferase</keyword>
<dbReference type="PANTHER" id="PTHR37984:SF11">
    <property type="entry name" value="INTEGRASE CATALYTIC DOMAIN-CONTAINING PROTEIN"/>
    <property type="match status" value="1"/>
</dbReference>
<dbReference type="InterPro" id="IPR050951">
    <property type="entry name" value="Retrovirus_Pol_polyprotein"/>
</dbReference>
<dbReference type="Gene3D" id="3.30.420.10">
    <property type="entry name" value="Ribonuclease H-like superfamily/Ribonuclease H"/>
    <property type="match status" value="1"/>
</dbReference>
<dbReference type="GO" id="GO:0015074">
    <property type="term" value="P:DNA integration"/>
    <property type="evidence" value="ECO:0007669"/>
    <property type="project" value="InterPro"/>
</dbReference>
<evidence type="ECO:0000256" key="5">
    <source>
        <dbReference type="ARBA" id="ARBA00022759"/>
    </source>
</evidence>
<dbReference type="GO" id="GO:0003964">
    <property type="term" value="F:RNA-directed DNA polymerase activity"/>
    <property type="evidence" value="ECO:0007669"/>
    <property type="project" value="UniProtKB-KW"/>
</dbReference>